<dbReference type="GO" id="GO:0017038">
    <property type="term" value="P:protein import"/>
    <property type="evidence" value="ECO:0007669"/>
    <property type="project" value="TreeGrafter"/>
</dbReference>
<keyword evidence="9" id="KW-0282">Flagellum</keyword>
<evidence type="ECO:0000259" key="8">
    <source>
        <dbReference type="Pfam" id="PF01618"/>
    </source>
</evidence>
<evidence type="ECO:0000256" key="1">
    <source>
        <dbReference type="ARBA" id="ARBA00004651"/>
    </source>
</evidence>
<dbReference type="PANTHER" id="PTHR30625">
    <property type="entry name" value="PROTEIN TOLQ"/>
    <property type="match status" value="1"/>
</dbReference>
<dbReference type="Proteomes" id="UP001196068">
    <property type="component" value="Unassembled WGS sequence"/>
</dbReference>
<keyword evidence="10" id="KW-1185">Reference proteome</keyword>
<organism evidence="9 10">
    <name type="scientific">Plastoroseomonas arctica</name>
    <dbReference type="NCBI Taxonomy" id="1509237"/>
    <lineage>
        <taxon>Bacteria</taxon>
        <taxon>Pseudomonadati</taxon>
        <taxon>Pseudomonadota</taxon>
        <taxon>Alphaproteobacteria</taxon>
        <taxon>Acetobacterales</taxon>
        <taxon>Acetobacteraceae</taxon>
        <taxon>Plastoroseomonas</taxon>
    </lineage>
</organism>
<reference evidence="9" key="1">
    <citation type="submission" date="2020-01" db="EMBL/GenBank/DDBJ databases">
        <authorList>
            <person name="Rat A."/>
        </authorList>
    </citation>
    <scope>NUCLEOTIDE SEQUENCE</scope>
    <source>
        <strain evidence="9">LMG 28251</strain>
    </source>
</reference>
<dbReference type="Pfam" id="PF01618">
    <property type="entry name" value="MotA_ExbB"/>
    <property type="match status" value="1"/>
</dbReference>
<feature type="transmembrane region" description="Helical" evidence="7">
    <location>
        <begin position="122"/>
        <end position="143"/>
    </location>
</feature>
<evidence type="ECO:0000256" key="6">
    <source>
        <dbReference type="RuleBase" id="RU004057"/>
    </source>
</evidence>
<feature type="domain" description="MotA/TolQ/ExbB proton channel" evidence="8">
    <location>
        <begin position="95"/>
        <end position="194"/>
    </location>
</feature>
<evidence type="ECO:0000256" key="3">
    <source>
        <dbReference type="ARBA" id="ARBA00022692"/>
    </source>
</evidence>
<protein>
    <submittedName>
        <fullName evidence="9">Flagellar motor protein MotA</fullName>
    </submittedName>
</protein>
<keyword evidence="9" id="KW-0969">Cilium</keyword>
<dbReference type="InterPro" id="IPR002898">
    <property type="entry name" value="MotA_ExbB_proton_chnl"/>
</dbReference>
<evidence type="ECO:0000256" key="5">
    <source>
        <dbReference type="ARBA" id="ARBA00023136"/>
    </source>
</evidence>
<keyword evidence="2" id="KW-1003">Cell membrane</keyword>
<evidence type="ECO:0000313" key="10">
    <source>
        <dbReference type="Proteomes" id="UP001196068"/>
    </source>
</evidence>
<keyword evidence="5 7" id="KW-0472">Membrane</keyword>
<keyword evidence="6" id="KW-0653">Protein transport</keyword>
<sequence length="224" mass="23158">MQPAIPPDLSILSLVLHADPVVKGVLVLLVLASIACWAVIIDKSLRIGALRRDARGIVAASPPMAPPQGETLAAETLRAGLAEWAEGRDADESRADFHRRLEQVMRAAIAARLRAAENGLSLLATVGAVAPFIGLFGTVWGIMNSFSGIAASNDTSLAVVAPGIAEALFATAIGLVAAIPAVVAYNRLSGGFGRLRAEAMAAAGQVANRLARGNGERRLRAAAE</sequence>
<dbReference type="InterPro" id="IPR050790">
    <property type="entry name" value="ExbB/TolQ_transport"/>
</dbReference>
<comment type="similarity">
    <text evidence="6">Belongs to the exbB/tolQ family.</text>
</comment>
<feature type="transmembrane region" description="Helical" evidence="7">
    <location>
        <begin position="163"/>
        <end position="186"/>
    </location>
</feature>
<keyword evidence="3 7" id="KW-0812">Transmembrane</keyword>
<dbReference type="EMBL" id="JAAEDH010000029">
    <property type="protein sequence ID" value="MBR0657280.1"/>
    <property type="molecule type" value="Genomic_DNA"/>
</dbReference>
<name>A0AAF1JZY8_9PROT</name>
<keyword evidence="6" id="KW-0813">Transport</keyword>
<reference evidence="9" key="2">
    <citation type="journal article" date="2021" name="Syst. Appl. Microbiol.">
        <title>Roseomonas hellenica sp. nov., isolated from roots of wild-growing Alkanna tinctoria.</title>
        <authorList>
            <person name="Rat A."/>
            <person name="Naranjo H.D."/>
            <person name="Lebbe L."/>
            <person name="Cnockaert M."/>
            <person name="Krigas N."/>
            <person name="Grigoriadou K."/>
            <person name="Maloupa E."/>
            <person name="Willems A."/>
        </authorList>
    </citation>
    <scope>NUCLEOTIDE SEQUENCE</scope>
    <source>
        <strain evidence="9">LMG 28251</strain>
    </source>
</reference>
<keyword evidence="4 7" id="KW-1133">Transmembrane helix</keyword>
<dbReference type="AlphaFoldDB" id="A0AAF1JZY8"/>
<evidence type="ECO:0000313" key="9">
    <source>
        <dbReference type="EMBL" id="MBR0657280.1"/>
    </source>
</evidence>
<accession>A0AAF1JZY8</accession>
<feature type="transmembrane region" description="Helical" evidence="7">
    <location>
        <begin position="20"/>
        <end position="41"/>
    </location>
</feature>
<evidence type="ECO:0000256" key="4">
    <source>
        <dbReference type="ARBA" id="ARBA00022989"/>
    </source>
</evidence>
<evidence type="ECO:0000256" key="2">
    <source>
        <dbReference type="ARBA" id="ARBA00022475"/>
    </source>
</evidence>
<evidence type="ECO:0000256" key="7">
    <source>
        <dbReference type="SAM" id="Phobius"/>
    </source>
</evidence>
<proteinExistence type="inferred from homology"/>
<keyword evidence="9" id="KW-0966">Cell projection</keyword>
<comment type="caution">
    <text evidence="9">The sequence shown here is derived from an EMBL/GenBank/DDBJ whole genome shotgun (WGS) entry which is preliminary data.</text>
</comment>
<dbReference type="RefSeq" id="WP_211876146.1">
    <property type="nucleotide sequence ID" value="NZ_JAAEDH010000029.1"/>
</dbReference>
<gene>
    <name evidence="9" type="ORF">GXW79_19545</name>
</gene>
<dbReference type="PANTHER" id="PTHR30625:SF16">
    <property type="entry name" value="BIOPOLYMER TRANSPORT PROTEIN EXBB"/>
    <property type="match status" value="1"/>
</dbReference>
<comment type="subcellular location">
    <subcellularLocation>
        <location evidence="1">Cell membrane</location>
        <topology evidence="1">Multi-pass membrane protein</topology>
    </subcellularLocation>
    <subcellularLocation>
        <location evidence="6">Membrane</location>
        <topology evidence="6">Multi-pass membrane protein</topology>
    </subcellularLocation>
</comment>
<dbReference type="GO" id="GO:0005886">
    <property type="term" value="C:plasma membrane"/>
    <property type="evidence" value="ECO:0007669"/>
    <property type="project" value="UniProtKB-SubCell"/>
</dbReference>